<dbReference type="GO" id="GO:0003989">
    <property type="term" value="F:acetyl-CoA carboxylase activity"/>
    <property type="evidence" value="ECO:0007669"/>
    <property type="project" value="InterPro"/>
</dbReference>
<evidence type="ECO:0000256" key="13">
    <source>
        <dbReference type="HAMAP-Rule" id="MF_01395"/>
    </source>
</evidence>
<evidence type="ECO:0000256" key="10">
    <source>
        <dbReference type="ARBA" id="ARBA00023098"/>
    </source>
</evidence>
<keyword evidence="14" id="KW-0436">Ligase</keyword>
<dbReference type="HAMAP" id="MF_01395">
    <property type="entry name" value="AcetylCoA_CT_beta"/>
    <property type="match status" value="1"/>
</dbReference>
<dbReference type="AlphaFoldDB" id="A0A351U3X5"/>
<evidence type="ECO:0000256" key="8">
    <source>
        <dbReference type="ARBA" id="ARBA00022833"/>
    </source>
</evidence>
<gene>
    <name evidence="13" type="primary">accD</name>
    <name evidence="14" type="ORF">GXY80_06770</name>
</gene>
<dbReference type="GO" id="GO:0009317">
    <property type="term" value="C:acetyl-CoA carboxylase complex"/>
    <property type="evidence" value="ECO:0007669"/>
    <property type="project" value="InterPro"/>
</dbReference>
<name>A0A351U3X5_9BACT</name>
<evidence type="ECO:0000256" key="1">
    <source>
        <dbReference type="ARBA" id="ARBA00004496"/>
    </source>
</evidence>
<sequence>MGFFSKKDREQKPHKKIDIQKEIRYAEKEESLWLKCSSCQELLYKREVERNRHVCPKCFYHFPLTVDNRIAMTFDKGSFVELFPNIEPVDFLRFKDTKPYKTRLIETKETTRKSDAMICGKGKVGGISVLTAIFDFSFMGGSLGSVVGEKITRILEEGLSQKLPVIVFCSSGGARMQEGIMSLMQMSKVSGAISRLKTGRIPYFTVLTDPTLGGVTASMGMLGDIIIAEPKAMIGFAGPRVIKETIKEELPQGFQRAEYLLEHGMIDMILSRKELKERLHTILSLVA</sequence>
<dbReference type="Gene3D" id="3.90.226.10">
    <property type="entry name" value="2-enoyl-CoA Hydratase, Chain A, domain 1"/>
    <property type="match status" value="1"/>
</dbReference>
<evidence type="ECO:0000256" key="7">
    <source>
        <dbReference type="ARBA" id="ARBA00022832"/>
    </source>
</evidence>
<evidence type="ECO:0000313" key="15">
    <source>
        <dbReference type="Proteomes" id="UP000777265"/>
    </source>
</evidence>
<keyword evidence="8 13" id="KW-0862">Zinc</keyword>
<dbReference type="EC" id="2.1.3.15" evidence="13"/>
<protein>
    <recommendedName>
        <fullName evidence="13">Acetyl-coenzyme A carboxylase carboxyl transferase subunit beta</fullName>
        <shortName evidence="13">ACCase subunit beta</shortName>
        <shortName evidence="13">Acetyl-CoA carboxylase carboxyltransferase subunit beta</shortName>
        <ecNumber evidence="13">2.1.3.15</ecNumber>
    </recommendedName>
</protein>
<dbReference type="InterPro" id="IPR034733">
    <property type="entry name" value="AcCoA_carboxyl_beta"/>
</dbReference>
<comment type="similarity">
    <text evidence="13">Belongs to the AccD/PCCB family.</text>
</comment>
<keyword evidence="5 13" id="KW-0547">Nucleotide-binding</keyword>
<evidence type="ECO:0000256" key="5">
    <source>
        <dbReference type="ARBA" id="ARBA00022741"/>
    </source>
</evidence>
<reference evidence="14" key="1">
    <citation type="journal article" date="2020" name="Biotechnol. Biofuels">
        <title>New insights from the biogas microbiome by comprehensive genome-resolved metagenomics of nearly 1600 species originating from multiple anaerobic digesters.</title>
        <authorList>
            <person name="Campanaro S."/>
            <person name="Treu L."/>
            <person name="Rodriguez-R L.M."/>
            <person name="Kovalovszki A."/>
            <person name="Ziels R.M."/>
            <person name="Maus I."/>
            <person name="Zhu X."/>
            <person name="Kougias P.G."/>
            <person name="Basile A."/>
            <person name="Luo G."/>
            <person name="Schluter A."/>
            <person name="Konstantinidis K.T."/>
            <person name="Angelidaki I."/>
        </authorList>
    </citation>
    <scope>NUCLEOTIDE SEQUENCE</scope>
    <source>
        <strain evidence="14">AS06rmzACSIP_7</strain>
    </source>
</reference>
<dbReference type="STRING" id="909663.GCA_000512235_02852"/>
<feature type="binding site" evidence="13">
    <location>
        <position position="39"/>
    </location>
    <ligand>
        <name>Zn(2+)</name>
        <dbReference type="ChEBI" id="CHEBI:29105"/>
    </ligand>
</feature>
<evidence type="ECO:0000256" key="9">
    <source>
        <dbReference type="ARBA" id="ARBA00022840"/>
    </source>
</evidence>
<evidence type="ECO:0000256" key="11">
    <source>
        <dbReference type="ARBA" id="ARBA00023160"/>
    </source>
</evidence>
<evidence type="ECO:0000256" key="6">
    <source>
        <dbReference type="ARBA" id="ARBA00022771"/>
    </source>
</evidence>
<evidence type="ECO:0000256" key="4">
    <source>
        <dbReference type="ARBA" id="ARBA00022723"/>
    </source>
</evidence>
<dbReference type="GO" id="GO:0008270">
    <property type="term" value="F:zinc ion binding"/>
    <property type="evidence" value="ECO:0007669"/>
    <property type="project" value="UniProtKB-UniRule"/>
</dbReference>
<dbReference type="PANTHER" id="PTHR42995">
    <property type="entry name" value="ACETYL-COENZYME A CARBOXYLASE CARBOXYL TRANSFERASE SUBUNIT BETA, CHLOROPLASTIC"/>
    <property type="match status" value="1"/>
</dbReference>
<evidence type="ECO:0000256" key="2">
    <source>
        <dbReference type="ARBA" id="ARBA00022516"/>
    </source>
</evidence>
<organism evidence="14 15">
    <name type="scientific">Syntrophorhabdus aromaticivorans</name>
    <dbReference type="NCBI Taxonomy" id="328301"/>
    <lineage>
        <taxon>Bacteria</taxon>
        <taxon>Pseudomonadati</taxon>
        <taxon>Thermodesulfobacteriota</taxon>
        <taxon>Syntrophorhabdia</taxon>
        <taxon>Syntrophorhabdales</taxon>
        <taxon>Syntrophorhabdaceae</taxon>
        <taxon>Syntrophorhabdus</taxon>
    </lineage>
</organism>
<keyword evidence="11 13" id="KW-0275">Fatty acid biosynthesis</keyword>
<keyword evidence="13" id="KW-0963">Cytoplasm</keyword>
<evidence type="ECO:0000313" key="14">
    <source>
        <dbReference type="EMBL" id="NLW35171.1"/>
    </source>
</evidence>
<dbReference type="GO" id="GO:0016743">
    <property type="term" value="F:carboxyl- or carbamoyltransferase activity"/>
    <property type="evidence" value="ECO:0007669"/>
    <property type="project" value="UniProtKB-UniRule"/>
</dbReference>
<dbReference type="InterPro" id="IPR041010">
    <property type="entry name" value="Znf-ACC"/>
</dbReference>
<keyword evidence="3 13" id="KW-0808">Transferase</keyword>
<dbReference type="GO" id="GO:2001295">
    <property type="term" value="P:malonyl-CoA biosynthetic process"/>
    <property type="evidence" value="ECO:0007669"/>
    <property type="project" value="UniProtKB-UniRule"/>
</dbReference>
<comment type="subunit">
    <text evidence="13">Acetyl-CoA carboxylase is a heterohexamer composed of biotin carboxyl carrier protein (AccB), biotin carboxylase (AccC) and two subunits each of ACCase subunit alpha (AccA) and ACCase subunit beta (AccD).</text>
</comment>
<proteinExistence type="inferred from homology"/>
<dbReference type="PRINTS" id="PR01070">
    <property type="entry name" value="ACCCTRFRASEB"/>
</dbReference>
<dbReference type="GO" id="GO:0006633">
    <property type="term" value="P:fatty acid biosynthetic process"/>
    <property type="evidence" value="ECO:0007669"/>
    <property type="project" value="UniProtKB-KW"/>
</dbReference>
<dbReference type="PROSITE" id="PS50980">
    <property type="entry name" value="COA_CT_NTER"/>
    <property type="match status" value="1"/>
</dbReference>
<comment type="cofactor">
    <cofactor evidence="13">
        <name>Zn(2+)</name>
        <dbReference type="ChEBI" id="CHEBI:29105"/>
    </cofactor>
    <text evidence="13">Binds 1 zinc ion per subunit.</text>
</comment>
<keyword evidence="9 13" id="KW-0067">ATP-binding</keyword>
<comment type="catalytic activity">
    <reaction evidence="13">
        <text>N(6)-carboxybiotinyl-L-lysyl-[protein] + acetyl-CoA = N(6)-biotinyl-L-lysyl-[protein] + malonyl-CoA</text>
        <dbReference type="Rhea" id="RHEA:54728"/>
        <dbReference type="Rhea" id="RHEA-COMP:10505"/>
        <dbReference type="Rhea" id="RHEA-COMP:10506"/>
        <dbReference type="ChEBI" id="CHEBI:57288"/>
        <dbReference type="ChEBI" id="CHEBI:57384"/>
        <dbReference type="ChEBI" id="CHEBI:83144"/>
        <dbReference type="ChEBI" id="CHEBI:83145"/>
        <dbReference type="EC" id="2.1.3.15"/>
    </reaction>
</comment>
<feature type="binding site" evidence="13">
    <location>
        <position position="55"/>
    </location>
    <ligand>
        <name>Zn(2+)</name>
        <dbReference type="ChEBI" id="CHEBI:29105"/>
    </ligand>
</feature>
<keyword evidence="4 13" id="KW-0479">Metal-binding</keyword>
<dbReference type="EMBL" id="JAAYEE010000110">
    <property type="protein sequence ID" value="NLW35171.1"/>
    <property type="molecule type" value="Genomic_DNA"/>
</dbReference>
<dbReference type="Pfam" id="PF01039">
    <property type="entry name" value="Carboxyl_trans"/>
    <property type="match status" value="1"/>
</dbReference>
<dbReference type="GO" id="GO:0005524">
    <property type="term" value="F:ATP binding"/>
    <property type="evidence" value="ECO:0007669"/>
    <property type="project" value="UniProtKB-KW"/>
</dbReference>
<comment type="subcellular location">
    <subcellularLocation>
        <location evidence="1 13">Cytoplasm</location>
    </subcellularLocation>
</comment>
<comment type="caution">
    <text evidence="14">The sequence shown here is derived from an EMBL/GenBank/DDBJ whole genome shotgun (WGS) entry which is preliminary data.</text>
</comment>
<dbReference type="PANTHER" id="PTHR42995:SF5">
    <property type="entry name" value="ACETYL-COENZYME A CARBOXYLASE CARBOXYL TRANSFERASE SUBUNIT BETA, CHLOROPLASTIC"/>
    <property type="match status" value="1"/>
</dbReference>
<dbReference type="InterPro" id="IPR000438">
    <property type="entry name" value="Acetyl_CoA_COase_Trfase_b_su"/>
</dbReference>
<reference evidence="14" key="2">
    <citation type="submission" date="2020-01" db="EMBL/GenBank/DDBJ databases">
        <authorList>
            <person name="Campanaro S."/>
        </authorList>
    </citation>
    <scope>NUCLEOTIDE SEQUENCE</scope>
    <source>
        <strain evidence="14">AS06rmzACSIP_7</strain>
    </source>
</reference>
<comment type="pathway">
    <text evidence="13">Lipid metabolism; malonyl-CoA biosynthesis; malonyl-CoA from acetyl-CoA: step 1/1.</text>
</comment>
<dbReference type="InterPro" id="IPR011762">
    <property type="entry name" value="COA_CT_N"/>
</dbReference>
<evidence type="ECO:0000256" key="12">
    <source>
        <dbReference type="ARBA" id="ARBA00025280"/>
    </source>
</evidence>
<dbReference type="NCBIfam" id="TIGR00515">
    <property type="entry name" value="accD"/>
    <property type="match status" value="1"/>
</dbReference>
<comment type="function">
    <text evidence="12 13">Component of the acetyl coenzyme A carboxylase (ACC) complex. Biotin carboxylase (BC) catalyzes the carboxylation of biotin on its carrier protein (BCCP) and then the CO(2) group is transferred by the transcarboxylase to acetyl-CoA to form malonyl-CoA.</text>
</comment>
<dbReference type="Pfam" id="PF17848">
    <property type="entry name" value="Zn_ribbon_ACC"/>
    <property type="match status" value="1"/>
</dbReference>
<keyword evidence="7 13" id="KW-0276">Fatty acid metabolism</keyword>
<feature type="zinc finger region" description="C4-type" evidence="13">
    <location>
        <begin position="36"/>
        <end position="58"/>
    </location>
</feature>
<evidence type="ECO:0000256" key="3">
    <source>
        <dbReference type="ARBA" id="ARBA00022679"/>
    </source>
</evidence>
<keyword evidence="2 13" id="KW-0444">Lipid biosynthesis</keyword>
<dbReference type="Proteomes" id="UP000777265">
    <property type="component" value="Unassembled WGS sequence"/>
</dbReference>
<dbReference type="SUPFAM" id="SSF52096">
    <property type="entry name" value="ClpP/crotonase"/>
    <property type="match status" value="1"/>
</dbReference>
<keyword evidence="6 13" id="KW-0863">Zinc-finger</keyword>
<dbReference type="InterPro" id="IPR029045">
    <property type="entry name" value="ClpP/crotonase-like_dom_sf"/>
</dbReference>
<feature type="binding site" evidence="13">
    <location>
        <position position="58"/>
    </location>
    <ligand>
        <name>Zn(2+)</name>
        <dbReference type="ChEBI" id="CHEBI:29105"/>
    </ligand>
</feature>
<keyword evidence="10 13" id="KW-0443">Lipid metabolism</keyword>
<feature type="binding site" evidence="13">
    <location>
        <position position="36"/>
    </location>
    <ligand>
        <name>Zn(2+)</name>
        <dbReference type="ChEBI" id="CHEBI:29105"/>
    </ligand>
</feature>
<accession>A0A351U3X5</accession>